<keyword evidence="1" id="KW-0812">Transmembrane</keyword>
<organism evidence="2 3">
    <name type="scientific">Anaerosacchariphilus hominis</name>
    <dbReference type="NCBI Taxonomy" id="2763017"/>
    <lineage>
        <taxon>Bacteria</taxon>
        <taxon>Bacillati</taxon>
        <taxon>Bacillota</taxon>
        <taxon>Clostridia</taxon>
        <taxon>Lachnospirales</taxon>
        <taxon>Lachnospiraceae</taxon>
        <taxon>Anaerosacchariphilus</taxon>
    </lineage>
</organism>
<dbReference type="Pfam" id="PF14014">
    <property type="entry name" value="DUF4230"/>
    <property type="match status" value="1"/>
</dbReference>
<keyword evidence="1" id="KW-1133">Transmembrane helix</keyword>
<accession>A0A923RLC9</accession>
<sequence length="207" mass="23202">MRSEKKEKRERTERPGRRVGFKTILHFIEILVIAAAVIFVTNKVTQKDEPQITSSFISNKLEMVSELTTAKLTYNGLVYYSDGSIPLLTQKSFTMTYRAEVRAGVDLSKAEIKITDKEVLLTLPAVQILDTVVDSDSIQFYDEKAALLNWGKKTDVLDGMTAAQKDVEEKADFDSLKLEAKTQTKQLLTGIFSGSIGNRELVVKFAE</sequence>
<keyword evidence="1" id="KW-0472">Membrane</keyword>
<comment type="caution">
    <text evidence="2">The sequence shown here is derived from an EMBL/GenBank/DDBJ whole genome shotgun (WGS) entry which is preliminary data.</text>
</comment>
<dbReference type="AlphaFoldDB" id="A0A923RLC9"/>
<dbReference type="Proteomes" id="UP000649345">
    <property type="component" value="Unassembled WGS sequence"/>
</dbReference>
<protein>
    <submittedName>
        <fullName evidence="2">DUF4230 domain-containing protein</fullName>
    </submittedName>
</protein>
<dbReference type="EMBL" id="JACOOR010000002">
    <property type="protein sequence ID" value="MBC5659094.1"/>
    <property type="molecule type" value="Genomic_DNA"/>
</dbReference>
<dbReference type="InterPro" id="IPR025324">
    <property type="entry name" value="DUF4230"/>
</dbReference>
<name>A0A923RLC9_9FIRM</name>
<evidence type="ECO:0000313" key="3">
    <source>
        <dbReference type="Proteomes" id="UP000649345"/>
    </source>
</evidence>
<reference evidence="2" key="1">
    <citation type="submission" date="2020-08" db="EMBL/GenBank/DDBJ databases">
        <title>Genome public.</title>
        <authorList>
            <person name="Liu C."/>
            <person name="Sun Q."/>
        </authorList>
    </citation>
    <scope>NUCLEOTIDE SEQUENCE</scope>
    <source>
        <strain evidence="2">NSJ-68</strain>
    </source>
</reference>
<evidence type="ECO:0000313" key="2">
    <source>
        <dbReference type="EMBL" id="MBC5659094.1"/>
    </source>
</evidence>
<dbReference type="RefSeq" id="WP_186873036.1">
    <property type="nucleotide sequence ID" value="NZ_JACOOR010000002.1"/>
</dbReference>
<keyword evidence="3" id="KW-1185">Reference proteome</keyword>
<evidence type="ECO:0000256" key="1">
    <source>
        <dbReference type="SAM" id="Phobius"/>
    </source>
</evidence>
<proteinExistence type="predicted"/>
<feature type="transmembrane region" description="Helical" evidence="1">
    <location>
        <begin position="21"/>
        <end position="40"/>
    </location>
</feature>
<gene>
    <name evidence="2" type="ORF">H8S44_04825</name>
</gene>